<feature type="transmembrane region" description="Helical" evidence="6">
    <location>
        <begin position="110"/>
        <end position="133"/>
    </location>
</feature>
<keyword evidence="10" id="KW-1185">Reference proteome</keyword>
<feature type="transmembrane region" description="Helical" evidence="6">
    <location>
        <begin position="360"/>
        <end position="384"/>
    </location>
</feature>
<keyword evidence="3 6" id="KW-0812">Transmembrane</keyword>
<dbReference type="eggNOG" id="COG2814">
    <property type="taxonomic scope" value="Bacteria"/>
</dbReference>
<accession>M1NU77</accession>
<sequence length="419" mass="46081">MFGSYRKFGIMGGTMPRIKFSIFLQLCACFMLTFASLSDEAAQITFALRLAENTKFVSALLSTGLLCGIVSSLAAPYLLHRFGPFKLILAVFCGEAALIAIAAFSSQFWAYIILSAALGSVLSMLWSAIFVVIPDFAESEQRLDWINRVVQSLRNFGYVGGPLVGSLFFDYLQNTHGMVWLAVAVLLSGFIMKFCLKKLKAEERHKNKEAFRDENTAKKVKKHLDLVGLFGKKAITFVLIPLIITIIFISAEGVLLIVYMRKILNFDAPIYGLIVSATSIGLVFGPLLFTGLFKRLGYAPGACLAATSIGLGIFCLASSINVKFMLLSSLLIGIANGVQNTLMASFMMKHIPKELRKQQMPAYAFILQTSVLVGFIGGGFIDLIDVQSALIWIGIISMTAGIIGMIVNFYWEKLRERET</sequence>
<feature type="chain" id="PRO_5004016134" evidence="7">
    <location>
        <begin position="42"/>
        <end position="419"/>
    </location>
</feature>
<keyword evidence="5 6" id="KW-0472">Membrane</keyword>
<feature type="signal peptide" evidence="7">
    <location>
        <begin position="1"/>
        <end position="41"/>
    </location>
</feature>
<dbReference type="Pfam" id="PF07690">
    <property type="entry name" value="MFS_1"/>
    <property type="match status" value="1"/>
</dbReference>
<dbReference type="KEGG" id="baus:BAnh1_09860"/>
<dbReference type="PANTHER" id="PTHR23513:SF6">
    <property type="entry name" value="MAJOR FACILITATOR SUPERFAMILY ASSOCIATED DOMAIN-CONTAINING PROTEIN"/>
    <property type="match status" value="1"/>
</dbReference>
<organism evidence="9 10">
    <name type="scientific">Bartonella australis (strain Aust/NH1)</name>
    <dbReference type="NCBI Taxonomy" id="1094489"/>
    <lineage>
        <taxon>Bacteria</taxon>
        <taxon>Pseudomonadati</taxon>
        <taxon>Pseudomonadota</taxon>
        <taxon>Alphaproteobacteria</taxon>
        <taxon>Hyphomicrobiales</taxon>
        <taxon>Bartonellaceae</taxon>
        <taxon>Bartonella</taxon>
    </lineage>
</organism>
<evidence type="ECO:0000256" key="1">
    <source>
        <dbReference type="ARBA" id="ARBA00004651"/>
    </source>
</evidence>
<evidence type="ECO:0000256" key="2">
    <source>
        <dbReference type="ARBA" id="ARBA00022475"/>
    </source>
</evidence>
<dbReference type="PANTHER" id="PTHR23513">
    <property type="entry name" value="INTEGRAL MEMBRANE EFFLUX PROTEIN-RELATED"/>
    <property type="match status" value="1"/>
</dbReference>
<feature type="transmembrane region" description="Helical" evidence="6">
    <location>
        <begin position="390"/>
        <end position="411"/>
    </location>
</feature>
<dbReference type="PATRIC" id="fig|1094489.3.peg.1204"/>
<evidence type="ECO:0000256" key="6">
    <source>
        <dbReference type="SAM" id="Phobius"/>
    </source>
</evidence>
<evidence type="ECO:0000313" key="9">
    <source>
        <dbReference type="EMBL" id="AGF74858.1"/>
    </source>
</evidence>
<dbReference type="GO" id="GO:0005886">
    <property type="term" value="C:plasma membrane"/>
    <property type="evidence" value="ECO:0007669"/>
    <property type="project" value="UniProtKB-SubCell"/>
</dbReference>
<feature type="transmembrane region" description="Helical" evidence="6">
    <location>
        <begin position="178"/>
        <end position="196"/>
    </location>
</feature>
<dbReference type="AlphaFoldDB" id="M1NU77"/>
<feature type="transmembrane region" description="Helical" evidence="6">
    <location>
        <begin position="296"/>
        <end position="320"/>
    </location>
</feature>
<keyword evidence="4 6" id="KW-1133">Transmembrane helix</keyword>
<dbReference type="SUPFAM" id="SSF103473">
    <property type="entry name" value="MFS general substrate transporter"/>
    <property type="match status" value="1"/>
</dbReference>
<keyword evidence="2" id="KW-1003">Cell membrane</keyword>
<feature type="transmembrane region" description="Helical" evidence="6">
    <location>
        <begin position="85"/>
        <end position="104"/>
    </location>
</feature>
<dbReference type="EMBL" id="CP003123">
    <property type="protein sequence ID" value="AGF74858.1"/>
    <property type="molecule type" value="Genomic_DNA"/>
</dbReference>
<comment type="subcellular location">
    <subcellularLocation>
        <location evidence="1">Cell membrane</location>
        <topology evidence="1">Multi-pass membrane protein</topology>
    </subcellularLocation>
</comment>
<feature type="transmembrane region" description="Helical" evidence="6">
    <location>
        <begin position="326"/>
        <end position="348"/>
    </location>
</feature>
<evidence type="ECO:0000256" key="3">
    <source>
        <dbReference type="ARBA" id="ARBA00022692"/>
    </source>
</evidence>
<evidence type="ECO:0000256" key="5">
    <source>
        <dbReference type="ARBA" id="ARBA00023136"/>
    </source>
</evidence>
<feature type="transmembrane region" description="Helical" evidence="6">
    <location>
        <begin position="57"/>
        <end position="78"/>
    </location>
</feature>
<feature type="transmembrane region" description="Helical" evidence="6">
    <location>
        <begin position="270"/>
        <end position="289"/>
    </location>
</feature>
<feature type="transmembrane region" description="Helical" evidence="6">
    <location>
        <begin position="234"/>
        <end position="258"/>
    </location>
</feature>
<gene>
    <name evidence="9" type="ordered locus">BAnh1_09860</name>
</gene>
<protein>
    <submittedName>
        <fullName evidence="9">Putative permease of the major facilitator superfamily</fullName>
    </submittedName>
</protein>
<dbReference type="InterPro" id="IPR011701">
    <property type="entry name" value="MFS"/>
</dbReference>
<dbReference type="Proteomes" id="UP000011729">
    <property type="component" value="Chromosome"/>
</dbReference>
<reference evidence="9 10" key="1">
    <citation type="journal article" date="2013" name="PLoS Genet.">
        <title>A gene transfer agent and a dynamic repertoire of secretion systems hold the keys to the explosive radiation of the emerging pathogen Bartonella.</title>
        <authorList>
            <person name="Guy L."/>
            <person name="Nystedt B."/>
            <person name="Toft C."/>
            <person name="Zaremba-Niedzwiedzka K."/>
            <person name="Berglund E.C."/>
            <person name="Granberg F."/>
            <person name="Naslund K."/>
            <person name="Eriksson A.S."/>
            <person name="Andersson S.G."/>
        </authorList>
    </citation>
    <scope>NUCLEOTIDE SEQUENCE [LARGE SCALE GENOMIC DNA]</scope>
    <source>
        <strain evidence="9 10">Aust/NH1</strain>
    </source>
</reference>
<name>M1NU77_BARAA</name>
<evidence type="ECO:0000259" key="8">
    <source>
        <dbReference type="PROSITE" id="PS50850"/>
    </source>
</evidence>
<dbReference type="Gene3D" id="1.20.1250.20">
    <property type="entry name" value="MFS general substrate transporter like domains"/>
    <property type="match status" value="2"/>
</dbReference>
<dbReference type="PROSITE" id="PS50850">
    <property type="entry name" value="MFS"/>
    <property type="match status" value="1"/>
</dbReference>
<dbReference type="GO" id="GO:0022857">
    <property type="term" value="F:transmembrane transporter activity"/>
    <property type="evidence" value="ECO:0007669"/>
    <property type="project" value="InterPro"/>
</dbReference>
<keyword evidence="7" id="KW-0732">Signal</keyword>
<proteinExistence type="predicted"/>
<evidence type="ECO:0000256" key="4">
    <source>
        <dbReference type="ARBA" id="ARBA00022989"/>
    </source>
</evidence>
<feature type="domain" description="Major facilitator superfamily (MFS) profile" evidence="8">
    <location>
        <begin position="229"/>
        <end position="419"/>
    </location>
</feature>
<evidence type="ECO:0000313" key="10">
    <source>
        <dbReference type="Proteomes" id="UP000011729"/>
    </source>
</evidence>
<dbReference type="HOGENOM" id="CLU_693818_0_0_5"/>
<evidence type="ECO:0000256" key="7">
    <source>
        <dbReference type="SAM" id="SignalP"/>
    </source>
</evidence>
<dbReference type="InterPro" id="IPR020846">
    <property type="entry name" value="MFS_dom"/>
</dbReference>
<dbReference type="InterPro" id="IPR036259">
    <property type="entry name" value="MFS_trans_sf"/>
</dbReference>